<gene>
    <name evidence="2" type="ORF">HPB51_008786</name>
</gene>
<feature type="compositionally biased region" description="Basic and acidic residues" evidence="1">
    <location>
        <begin position="194"/>
        <end position="204"/>
    </location>
</feature>
<evidence type="ECO:0000313" key="2">
    <source>
        <dbReference type="EMBL" id="KAH8018550.1"/>
    </source>
</evidence>
<feature type="region of interest" description="Disordered" evidence="1">
    <location>
        <begin position="251"/>
        <end position="272"/>
    </location>
</feature>
<organism evidence="2 3">
    <name type="scientific">Rhipicephalus microplus</name>
    <name type="common">Cattle tick</name>
    <name type="synonym">Boophilus microplus</name>
    <dbReference type="NCBI Taxonomy" id="6941"/>
    <lineage>
        <taxon>Eukaryota</taxon>
        <taxon>Metazoa</taxon>
        <taxon>Ecdysozoa</taxon>
        <taxon>Arthropoda</taxon>
        <taxon>Chelicerata</taxon>
        <taxon>Arachnida</taxon>
        <taxon>Acari</taxon>
        <taxon>Parasitiformes</taxon>
        <taxon>Ixodida</taxon>
        <taxon>Ixodoidea</taxon>
        <taxon>Ixodidae</taxon>
        <taxon>Rhipicephalinae</taxon>
        <taxon>Rhipicephalus</taxon>
        <taxon>Boophilus</taxon>
    </lineage>
</organism>
<evidence type="ECO:0000256" key="1">
    <source>
        <dbReference type="SAM" id="MobiDB-lite"/>
    </source>
</evidence>
<dbReference type="VEuPathDB" id="VectorBase:LOC119161406"/>
<sequence>MVGCYKLILLRGSRTALLRCTTLEAWLRAGPPADQRQEMSLPQMKSHRITAERVKNKPQVPNWSDTPHSSAPGESKRRDRHTHHPLPVTQQQLNSAGPSKKNFVHCDGGELQRMMERTMSRKDKSRADEDKAKEATKKDDAEKRMPASHSRGGSGGRFEANRGGRGGRGGNGYSSGNVSYRGCSREYRQSRTERGPCFDCKKDDGSEESSSVEEEKPINRLCPRPVPILTGKIGQQKRLVVLTSLAKMRLKTSKRKAPSLPEGSLHGEVVEV</sequence>
<evidence type="ECO:0000313" key="3">
    <source>
        <dbReference type="Proteomes" id="UP000821866"/>
    </source>
</evidence>
<dbReference type="Proteomes" id="UP000821866">
    <property type="component" value="Chromosome 8"/>
</dbReference>
<feature type="region of interest" description="Disordered" evidence="1">
    <location>
        <begin position="51"/>
        <end position="180"/>
    </location>
</feature>
<dbReference type="EMBL" id="JABSTU010000010">
    <property type="protein sequence ID" value="KAH8018550.1"/>
    <property type="molecule type" value="Genomic_DNA"/>
</dbReference>
<feature type="compositionally biased region" description="Basic and acidic residues" evidence="1">
    <location>
        <begin position="107"/>
        <end position="145"/>
    </location>
</feature>
<feature type="compositionally biased region" description="Polar residues" evidence="1">
    <location>
        <begin position="59"/>
        <end position="69"/>
    </location>
</feature>
<proteinExistence type="predicted"/>
<keyword evidence="3" id="KW-1185">Reference proteome</keyword>
<reference evidence="2" key="1">
    <citation type="journal article" date="2020" name="Cell">
        <title>Large-Scale Comparative Analyses of Tick Genomes Elucidate Their Genetic Diversity and Vector Capacities.</title>
        <authorList>
            <consortium name="Tick Genome and Microbiome Consortium (TIGMIC)"/>
            <person name="Jia N."/>
            <person name="Wang J."/>
            <person name="Shi W."/>
            <person name="Du L."/>
            <person name="Sun Y."/>
            <person name="Zhan W."/>
            <person name="Jiang J.F."/>
            <person name="Wang Q."/>
            <person name="Zhang B."/>
            <person name="Ji P."/>
            <person name="Bell-Sakyi L."/>
            <person name="Cui X.M."/>
            <person name="Yuan T.T."/>
            <person name="Jiang B.G."/>
            <person name="Yang W.F."/>
            <person name="Lam T.T."/>
            <person name="Chang Q.C."/>
            <person name="Ding S.J."/>
            <person name="Wang X.J."/>
            <person name="Zhu J.G."/>
            <person name="Ruan X.D."/>
            <person name="Zhao L."/>
            <person name="Wei J.T."/>
            <person name="Ye R.Z."/>
            <person name="Que T.C."/>
            <person name="Du C.H."/>
            <person name="Zhou Y.H."/>
            <person name="Cheng J.X."/>
            <person name="Dai P.F."/>
            <person name="Guo W.B."/>
            <person name="Han X.H."/>
            <person name="Huang E.J."/>
            <person name="Li L.F."/>
            <person name="Wei W."/>
            <person name="Gao Y.C."/>
            <person name="Liu J.Z."/>
            <person name="Shao H.Z."/>
            <person name="Wang X."/>
            <person name="Wang C.C."/>
            <person name="Yang T.C."/>
            <person name="Huo Q.B."/>
            <person name="Li W."/>
            <person name="Chen H.Y."/>
            <person name="Chen S.E."/>
            <person name="Zhou L.G."/>
            <person name="Ni X.B."/>
            <person name="Tian J.H."/>
            <person name="Sheng Y."/>
            <person name="Liu T."/>
            <person name="Pan Y.S."/>
            <person name="Xia L.Y."/>
            <person name="Li J."/>
            <person name="Zhao F."/>
            <person name="Cao W.C."/>
        </authorList>
    </citation>
    <scope>NUCLEOTIDE SEQUENCE</scope>
    <source>
        <strain evidence="2">Rmic-2018</strain>
    </source>
</reference>
<feature type="compositionally biased region" description="Polar residues" evidence="1">
    <location>
        <begin position="88"/>
        <end position="97"/>
    </location>
</feature>
<reference evidence="2" key="2">
    <citation type="submission" date="2021-09" db="EMBL/GenBank/DDBJ databases">
        <authorList>
            <person name="Jia N."/>
            <person name="Wang J."/>
            <person name="Shi W."/>
            <person name="Du L."/>
            <person name="Sun Y."/>
            <person name="Zhan W."/>
            <person name="Jiang J."/>
            <person name="Wang Q."/>
            <person name="Zhang B."/>
            <person name="Ji P."/>
            <person name="Sakyi L.B."/>
            <person name="Cui X."/>
            <person name="Yuan T."/>
            <person name="Jiang B."/>
            <person name="Yang W."/>
            <person name="Lam T.T.-Y."/>
            <person name="Chang Q."/>
            <person name="Ding S."/>
            <person name="Wang X."/>
            <person name="Zhu J."/>
            <person name="Ruan X."/>
            <person name="Zhao L."/>
            <person name="Wei J."/>
            <person name="Que T."/>
            <person name="Du C."/>
            <person name="Cheng J."/>
            <person name="Dai P."/>
            <person name="Han X."/>
            <person name="Huang E."/>
            <person name="Gao Y."/>
            <person name="Liu J."/>
            <person name="Shao H."/>
            <person name="Ye R."/>
            <person name="Li L."/>
            <person name="Wei W."/>
            <person name="Wang X."/>
            <person name="Wang C."/>
            <person name="Huo Q."/>
            <person name="Li W."/>
            <person name="Guo W."/>
            <person name="Chen H."/>
            <person name="Chen S."/>
            <person name="Zhou L."/>
            <person name="Zhou L."/>
            <person name="Ni X."/>
            <person name="Tian J."/>
            <person name="Zhou Y."/>
            <person name="Sheng Y."/>
            <person name="Liu T."/>
            <person name="Pan Y."/>
            <person name="Xia L."/>
            <person name="Li J."/>
            <person name="Zhao F."/>
            <person name="Cao W."/>
        </authorList>
    </citation>
    <scope>NUCLEOTIDE SEQUENCE</scope>
    <source>
        <strain evidence="2">Rmic-2018</strain>
        <tissue evidence="2">Larvae</tissue>
    </source>
</reference>
<name>A0A9J6D9Q4_RHIMP</name>
<comment type="caution">
    <text evidence="2">The sequence shown here is derived from an EMBL/GenBank/DDBJ whole genome shotgun (WGS) entry which is preliminary data.</text>
</comment>
<dbReference type="AlphaFoldDB" id="A0A9J6D9Q4"/>
<feature type="region of interest" description="Disordered" evidence="1">
    <location>
        <begin position="194"/>
        <end position="217"/>
    </location>
</feature>
<feature type="compositionally biased region" description="Gly residues" evidence="1">
    <location>
        <begin position="163"/>
        <end position="173"/>
    </location>
</feature>
<protein>
    <submittedName>
        <fullName evidence="2">Uncharacterized protein</fullName>
    </submittedName>
</protein>
<accession>A0A9J6D9Q4</accession>